<evidence type="ECO:0000313" key="2">
    <source>
        <dbReference type="Proteomes" id="UP000648801"/>
    </source>
</evidence>
<comment type="caution">
    <text evidence="1">The sequence shown here is derived from an EMBL/GenBank/DDBJ whole genome shotgun (WGS) entry which is preliminary data.</text>
</comment>
<gene>
    <name evidence="1" type="ORF">GCM10011507_17140</name>
</gene>
<dbReference type="InterPro" id="IPR050696">
    <property type="entry name" value="FtsA/MreB"/>
</dbReference>
<dbReference type="PANTHER" id="PTHR32432">
    <property type="entry name" value="CELL DIVISION PROTEIN FTSA-RELATED"/>
    <property type="match status" value="1"/>
</dbReference>
<dbReference type="RefSeq" id="WP_188758909.1">
    <property type="nucleotide sequence ID" value="NZ_BMJB01000001.1"/>
</dbReference>
<dbReference type="SUPFAM" id="SSF53067">
    <property type="entry name" value="Actin-like ATPase domain"/>
    <property type="match status" value="1"/>
</dbReference>
<keyword evidence="2" id="KW-1185">Reference proteome</keyword>
<dbReference type="AlphaFoldDB" id="A0A916RQY9"/>
<organism evidence="1 2">
    <name type="scientific">Edaphobacter acidisoli</name>
    <dbReference type="NCBI Taxonomy" id="2040573"/>
    <lineage>
        <taxon>Bacteria</taxon>
        <taxon>Pseudomonadati</taxon>
        <taxon>Acidobacteriota</taxon>
        <taxon>Terriglobia</taxon>
        <taxon>Terriglobales</taxon>
        <taxon>Acidobacteriaceae</taxon>
        <taxon>Edaphobacter</taxon>
    </lineage>
</organism>
<reference evidence="1" key="2">
    <citation type="submission" date="2020-09" db="EMBL/GenBank/DDBJ databases">
        <authorList>
            <person name="Sun Q."/>
            <person name="Zhou Y."/>
        </authorList>
    </citation>
    <scope>NUCLEOTIDE SEQUENCE</scope>
    <source>
        <strain evidence="1">CGMCC 1.15447</strain>
    </source>
</reference>
<dbReference type="InterPro" id="IPR043129">
    <property type="entry name" value="ATPase_NBD"/>
</dbReference>
<dbReference type="Gene3D" id="3.30.420.380">
    <property type="match status" value="1"/>
</dbReference>
<reference evidence="1" key="1">
    <citation type="journal article" date="2014" name="Int. J. Syst. Evol. Microbiol.">
        <title>Complete genome sequence of Corynebacterium casei LMG S-19264T (=DSM 44701T), isolated from a smear-ripened cheese.</title>
        <authorList>
            <consortium name="US DOE Joint Genome Institute (JGI-PGF)"/>
            <person name="Walter F."/>
            <person name="Albersmeier A."/>
            <person name="Kalinowski J."/>
            <person name="Ruckert C."/>
        </authorList>
    </citation>
    <scope>NUCLEOTIDE SEQUENCE</scope>
    <source>
        <strain evidence="1">CGMCC 1.15447</strain>
    </source>
</reference>
<sequence length="343" mass="35315">MEFLPKTLGTRPRLAIEVRAEGVVAARAEDAAAILTAVSRADLAEGAVAPGLKAGNVADRAGVAGAIRSALEGVAGRGMDRSRDVTLVVPDAAVRVLLLDFDSLPSKETEAMPVVRFRLKKLVPFDVDTAAVSYQVMSSSKDAVRVLAIAMPKDVLDEYEAAVTAAGYQPGAVLSSTLAALAGLDESEAPVLVVNASEGSVTTAIVQAGILLLHRSVDMGGEAEVESRAAVHAGGESDPFEAEAAMQTGVVQSETAHESATREVVQAVSVAAAYFEDTLQTTPDTLLSAGTLGAEMLAALMQENGMEGLRVRETVDAGVIETGAVTAAVPRGWLAGVRGALRN</sequence>
<accession>A0A916RQY9</accession>
<evidence type="ECO:0008006" key="3">
    <source>
        <dbReference type="Google" id="ProtNLM"/>
    </source>
</evidence>
<name>A0A916RQY9_9BACT</name>
<evidence type="ECO:0000313" key="1">
    <source>
        <dbReference type="EMBL" id="GGA66131.1"/>
    </source>
</evidence>
<dbReference type="Proteomes" id="UP000648801">
    <property type="component" value="Unassembled WGS sequence"/>
</dbReference>
<proteinExistence type="predicted"/>
<protein>
    <recommendedName>
        <fullName evidence="3">Type IV pilus assembly protein PilM</fullName>
    </recommendedName>
</protein>
<dbReference type="EMBL" id="BMJB01000001">
    <property type="protein sequence ID" value="GGA66131.1"/>
    <property type="molecule type" value="Genomic_DNA"/>
</dbReference>
<dbReference type="PANTHER" id="PTHR32432:SF3">
    <property type="entry name" value="ETHANOLAMINE UTILIZATION PROTEIN EUTJ"/>
    <property type="match status" value="1"/>
</dbReference>